<protein>
    <recommendedName>
        <fullName evidence="4">3-dehydroquinate dehydratase</fullName>
        <shortName evidence="4">3-dehydroquinase</shortName>
        <ecNumber evidence="4">4.2.1.10</ecNumber>
    </recommendedName>
    <alternativeName>
        <fullName evidence="4">Type I DHQase</fullName>
    </alternativeName>
    <alternativeName>
        <fullName evidence="4">Type I dehydroquinase</fullName>
        <shortName evidence="4">DHQ1</shortName>
    </alternativeName>
</protein>
<comment type="subunit">
    <text evidence="4">Homodimer.</text>
</comment>
<comment type="pathway">
    <text evidence="4">Metabolic intermediate biosynthesis; chorismate biosynthesis; chorismate from D-erythrose 4-phosphate and phosphoenolpyruvate: step 3/7.</text>
</comment>
<organism evidence="5 6">
    <name type="scientific">Cenarchaeum symbiosum (strain A)</name>
    <dbReference type="NCBI Taxonomy" id="414004"/>
    <lineage>
        <taxon>Archaea</taxon>
        <taxon>Nitrososphaerota</taxon>
        <taxon>Candidatus Cenarchaeales</taxon>
        <taxon>Candidatus Cenarchaeaceae</taxon>
        <taxon>Candidatus Cenarchaeum</taxon>
    </lineage>
</organism>
<feature type="binding site" evidence="4">
    <location>
        <position position="206"/>
    </location>
    <ligand>
        <name>3-dehydroquinate</name>
        <dbReference type="ChEBI" id="CHEBI:32364"/>
    </ligand>
</feature>
<name>A0RU28_CENSY</name>
<comment type="catalytic activity">
    <reaction evidence="1 4">
        <text>3-dehydroquinate = 3-dehydroshikimate + H2O</text>
        <dbReference type="Rhea" id="RHEA:21096"/>
        <dbReference type="ChEBI" id="CHEBI:15377"/>
        <dbReference type="ChEBI" id="CHEBI:16630"/>
        <dbReference type="ChEBI" id="CHEBI:32364"/>
        <dbReference type="EC" id="4.2.1.10"/>
    </reaction>
</comment>
<dbReference type="CDD" id="cd00502">
    <property type="entry name" value="DHQase_I"/>
    <property type="match status" value="1"/>
</dbReference>
<feature type="binding site" evidence="4">
    <location>
        <position position="8"/>
    </location>
    <ligand>
        <name>3-dehydroquinate</name>
        <dbReference type="ChEBI" id="CHEBI:32364"/>
    </ligand>
</feature>
<keyword evidence="4" id="KW-0057">Aromatic amino acid biosynthesis</keyword>
<sequence length="217" mass="24570">MRYSTCVSIAEEGPAEMAKALRTALKKSDYAELRLDYLEPEDVPKMLKKAGTMLGHCICTLRPRIEGGRFPGTEKERRDILADISRYKPYLVDVEYDTIRKSPALRRRLGRKVLVSWHDFKGTPQTGMLRRRLRAMSAYSTHVKMVCTAKKPADSSRMLALYSDAGRTKLVAFAMGEQGKMSRLLCLYLGSPFTYVYVSRPTALGQFGLKEIGRYIA</sequence>
<comment type="function">
    <text evidence="4">Involved in the third step of the chorismate pathway, which leads to the biosynthesis of aromatic amino acids. Catalyzes the cis-dehydration of 3-dehydroquinate (DHQ) and introduces the first double bond of the aromatic ring to yield 3-dehydroshikimate.</text>
</comment>
<feature type="binding site" evidence="4">
    <location>
        <position position="62"/>
    </location>
    <ligand>
        <name>3-dehydroquinate</name>
        <dbReference type="ChEBI" id="CHEBI:32364"/>
    </ligand>
</feature>
<evidence type="ECO:0000313" key="6">
    <source>
        <dbReference type="Proteomes" id="UP000000758"/>
    </source>
</evidence>
<gene>
    <name evidence="4" type="primary">aroD</name>
    <name evidence="5" type="ordered locus">CENSYa_0202</name>
</gene>
<dbReference type="Pfam" id="PF01487">
    <property type="entry name" value="DHquinase_I"/>
    <property type="match status" value="1"/>
</dbReference>
<dbReference type="PANTHER" id="PTHR43699">
    <property type="entry name" value="3-DEHYDROQUINATE DEHYDRATASE"/>
    <property type="match status" value="1"/>
</dbReference>
<evidence type="ECO:0000256" key="3">
    <source>
        <dbReference type="ARBA" id="ARBA00023270"/>
    </source>
</evidence>
<dbReference type="PANTHER" id="PTHR43699:SF1">
    <property type="entry name" value="3-DEHYDROQUINATE DEHYDRATASE"/>
    <property type="match status" value="1"/>
</dbReference>
<dbReference type="SUPFAM" id="SSF51569">
    <property type="entry name" value="Aldolase"/>
    <property type="match status" value="1"/>
</dbReference>
<comment type="similarity">
    <text evidence="4">Belongs to the type-I 3-dehydroquinase family.</text>
</comment>
<evidence type="ECO:0000256" key="2">
    <source>
        <dbReference type="ARBA" id="ARBA00023239"/>
    </source>
</evidence>
<dbReference type="EC" id="4.2.1.10" evidence="4"/>
<dbReference type="GO" id="GO:0009073">
    <property type="term" value="P:aromatic amino acid family biosynthetic process"/>
    <property type="evidence" value="ECO:0007669"/>
    <property type="project" value="UniProtKB-KW"/>
</dbReference>
<dbReference type="AlphaFoldDB" id="A0RU28"/>
<dbReference type="UniPathway" id="UPA00053">
    <property type="reaction ID" value="UER00086"/>
</dbReference>
<dbReference type="InterPro" id="IPR001381">
    <property type="entry name" value="DHquinase_I"/>
</dbReference>
<dbReference type="HAMAP" id="MF_00214">
    <property type="entry name" value="AroD"/>
    <property type="match status" value="1"/>
</dbReference>
<dbReference type="InterPro" id="IPR050146">
    <property type="entry name" value="Type-I_3-dehydroquinase"/>
</dbReference>
<keyword evidence="6" id="KW-1185">Reference proteome</keyword>
<dbReference type="EMBL" id="DP000238">
    <property type="protein sequence ID" value="ABK76845.1"/>
    <property type="molecule type" value="Genomic_DNA"/>
</dbReference>
<feature type="binding site" evidence="4">
    <location>
        <position position="202"/>
    </location>
    <ligand>
        <name>3-dehydroquinate</name>
        <dbReference type="ChEBI" id="CHEBI:32364"/>
    </ligand>
</feature>
<evidence type="ECO:0000256" key="4">
    <source>
        <dbReference type="HAMAP-Rule" id="MF_00214"/>
    </source>
</evidence>
<proteinExistence type="inferred from homology"/>
<evidence type="ECO:0000313" key="5">
    <source>
        <dbReference type="EMBL" id="ABK76845.1"/>
    </source>
</evidence>
<reference evidence="5 6" key="1">
    <citation type="journal article" date="2006" name="Proc. Natl. Acad. Sci. U.S.A.">
        <title>Genomic analysis of the uncultivated marine crenarchaeote Cenarchaeum symbiosum.</title>
        <authorList>
            <person name="Hallam S.J."/>
            <person name="Konstantinidis K.T."/>
            <person name="Putnam N."/>
            <person name="Schleper C."/>
            <person name="Watanabe Y."/>
            <person name="Sugahara J."/>
            <person name="Preston C."/>
            <person name="de la Torre J."/>
            <person name="Richardson P.M."/>
            <person name="DeLong E.F."/>
        </authorList>
    </citation>
    <scope>NUCLEOTIDE SEQUENCE [LARGE SCALE GENOMIC DNA]</scope>
    <source>
        <strain evidence="6">A</strain>
    </source>
</reference>
<dbReference type="STRING" id="414004.CENSYa_0202"/>
<dbReference type="GO" id="GO:0003855">
    <property type="term" value="F:3-dehydroquinate dehydratase activity"/>
    <property type="evidence" value="ECO:0007669"/>
    <property type="project" value="UniProtKB-UniRule"/>
</dbReference>
<accession>A0RU28</accession>
<dbReference type="Gene3D" id="3.20.20.70">
    <property type="entry name" value="Aldolase class I"/>
    <property type="match status" value="1"/>
</dbReference>
<dbReference type="EnsemblBacteria" id="ABK76845">
    <property type="protein sequence ID" value="ABK76845"/>
    <property type="gene ID" value="CENSYa_0202"/>
</dbReference>
<dbReference type="GO" id="GO:0008652">
    <property type="term" value="P:amino acid biosynthetic process"/>
    <property type="evidence" value="ECO:0007669"/>
    <property type="project" value="UniProtKB-KW"/>
</dbReference>
<dbReference type="HOGENOM" id="CLU_064444_2_1_2"/>
<evidence type="ECO:0000256" key="1">
    <source>
        <dbReference type="ARBA" id="ARBA00001864"/>
    </source>
</evidence>
<feature type="binding site" evidence="4">
    <location>
        <position position="183"/>
    </location>
    <ligand>
        <name>3-dehydroquinate</name>
        <dbReference type="ChEBI" id="CHEBI:32364"/>
    </ligand>
</feature>
<dbReference type="GO" id="GO:0009423">
    <property type="term" value="P:chorismate biosynthetic process"/>
    <property type="evidence" value="ECO:0007669"/>
    <property type="project" value="UniProtKB-UniRule"/>
</dbReference>
<dbReference type="GO" id="GO:0046279">
    <property type="term" value="P:3,4-dihydroxybenzoate biosynthetic process"/>
    <property type="evidence" value="ECO:0007669"/>
    <property type="project" value="UniProtKB-ARBA"/>
</dbReference>
<feature type="binding site" evidence="4">
    <location>
        <begin position="32"/>
        <end position="34"/>
    </location>
    <ligand>
        <name>3-dehydroquinate</name>
        <dbReference type="ChEBI" id="CHEBI:32364"/>
    </ligand>
</feature>
<keyword evidence="4" id="KW-0028">Amino-acid biosynthesis</keyword>
<feature type="active site" description="Schiff-base intermediate with substrate" evidence="4">
    <location>
        <position position="144"/>
    </location>
</feature>
<dbReference type="Proteomes" id="UP000000758">
    <property type="component" value="Chromosome"/>
</dbReference>
<dbReference type="InterPro" id="IPR013785">
    <property type="entry name" value="Aldolase_TIM"/>
</dbReference>
<keyword evidence="2 4" id="KW-0456">Lyase</keyword>
<keyword evidence="3 4" id="KW-0704">Schiff base</keyword>
<feature type="active site" description="Proton donor/acceptor" evidence="4">
    <location>
        <position position="118"/>
    </location>
</feature>
<dbReference type="KEGG" id="csy:CENSYa_0202"/>